<feature type="transmembrane region" description="Helical" evidence="2">
    <location>
        <begin position="160"/>
        <end position="184"/>
    </location>
</feature>
<proteinExistence type="predicted"/>
<dbReference type="EMBL" id="PJQD01000038">
    <property type="protein sequence ID" value="POY73196.1"/>
    <property type="molecule type" value="Genomic_DNA"/>
</dbReference>
<evidence type="ECO:0000256" key="1">
    <source>
        <dbReference type="SAM" id="MobiDB-lite"/>
    </source>
</evidence>
<keyword evidence="2" id="KW-1133">Transmembrane helix</keyword>
<dbReference type="PANTHER" id="PTHR28077">
    <property type="entry name" value="INOSITOL PHOSPHORYLCERAMIDE SYNTHASE REGULATORY SUBUNIT KEI1"/>
    <property type="match status" value="1"/>
</dbReference>
<dbReference type="Pfam" id="PF08552">
    <property type="entry name" value="Kei1"/>
    <property type="match status" value="1"/>
</dbReference>
<dbReference type="PANTHER" id="PTHR28077:SF1">
    <property type="entry name" value="INOSITOL PHOSPHORYLCERAMIDE SYNTHASE REGULATORY SUBUNIT KEI1"/>
    <property type="match status" value="1"/>
</dbReference>
<comment type="caution">
    <text evidence="3">The sequence shown here is derived from an EMBL/GenBank/DDBJ whole genome shotgun (WGS) entry which is preliminary data.</text>
</comment>
<protein>
    <recommendedName>
        <fullName evidence="5">DUF1753-domain-containing protein</fullName>
    </recommendedName>
</protein>
<dbReference type="OrthoDB" id="3338076at2759"/>
<evidence type="ECO:0000256" key="2">
    <source>
        <dbReference type="SAM" id="Phobius"/>
    </source>
</evidence>
<feature type="compositionally biased region" description="Polar residues" evidence="1">
    <location>
        <begin position="378"/>
        <end position="390"/>
    </location>
</feature>
<evidence type="ECO:0000313" key="4">
    <source>
        <dbReference type="Proteomes" id="UP000237144"/>
    </source>
</evidence>
<keyword evidence="2" id="KW-0812">Transmembrane</keyword>
<keyword evidence="2" id="KW-0472">Membrane</keyword>
<name>A0A2S5B8U6_9BASI</name>
<feature type="transmembrane region" description="Helical" evidence="2">
    <location>
        <begin position="88"/>
        <end position="115"/>
    </location>
</feature>
<feature type="transmembrane region" description="Helical" evidence="2">
    <location>
        <begin position="59"/>
        <end position="76"/>
    </location>
</feature>
<dbReference type="GO" id="GO:0070917">
    <property type="term" value="F:inositol phosphoceramide synthase regulator activity"/>
    <property type="evidence" value="ECO:0007669"/>
    <property type="project" value="InterPro"/>
</dbReference>
<dbReference type="GO" id="GO:0000139">
    <property type="term" value="C:Golgi membrane"/>
    <property type="evidence" value="ECO:0007669"/>
    <property type="project" value="TreeGrafter"/>
</dbReference>
<dbReference type="AlphaFoldDB" id="A0A2S5B8U6"/>
<dbReference type="GO" id="GO:0006673">
    <property type="term" value="P:inositol phosphoceramide metabolic process"/>
    <property type="evidence" value="ECO:0007669"/>
    <property type="project" value="InterPro"/>
</dbReference>
<feature type="transmembrane region" description="Helical" evidence="2">
    <location>
        <begin position="21"/>
        <end position="47"/>
    </location>
</feature>
<feature type="compositionally biased region" description="Gly residues" evidence="1">
    <location>
        <begin position="286"/>
        <end position="295"/>
    </location>
</feature>
<dbReference type="Proteomes" id="UP000237144">
    <property type="component" value="Unassembled WGS sequence"/>
</dbReference>
<organism evidence="3 4">
    <name type="scientific">Rhodotorula taiwanensis</name>
    <dbReference type="NCBI Taxonomy" id="741276"/>
    <lineage>
        <taxon>Eukaryota</taxon>
        <taxon>Fungi</taxon>
        <taxon>Dikarya</taxon>
        <taxon>Basidiomycota</taxon>
        <taxon>Pucciniomycotina</taxon>
        <taxon>Microbotryomycetes</taxon>
        <taxon>Sporidiobolales</taxon>
        <taxon>Sporidiobolaceae</taxon>
        <taxon>Rhodotorula</taxon>
    </lineage>
</organism>
<sequence length="416" mass="43981">MPVRLRATPLLDSFCGMDLKLGATLVSLFALLNKVAGCYGMLAVIISGGAALSQPLGQLTMYIYSIASLVGFIWGLQKISEENGDKTLRYAHLFAVDHLVGTVYTAFFAVVWYVYVPHDGKRIANSEAQKAMMGGSQTGIIMDDAARTAAAMGVWQSERVFSATVLVIGWMLKAYFVAVLYSFAQHLRHGTYTSLPSSAHNSLPSSKFTSASDPTRGRRYTQSHMRDSSTGGPQYTHLRGNSLASTAGVGSRGSMDGLDGTETTLAETLWEDQSDRPTSYDPNRFGGEGGNGGGASSNAAPGSPSNPRRALPRRNSRAKGPPPPLPHLMSRNSSNAIPKVQPQVPPSPAYAVGTGMARSASGIQYAGGGPNAAATTNQDATGATSQAEQTAEQERSAGVNPFAQILGRISIDESRQ</sequence>
<reference evidence="3 4" key="1">
    <citation type="journal article" date="2018" name="Front. Microbiol.">
        <title>Prospects for Fungal Bioremediation of Acidic Radioactive Waste Sites: Characterization and Genome Sequence of Rhodotorula taiwanensis MD1149.</title>
        <authorList>
            <person name="Tkavc R."/>
            <person name="Matrosova V.Y."/>
            <person name="Grichenko O.E."/>
            <person name="Gostincar C."/>
            <person name="Volpe R.P."/>
            <person name="Klimenkova P."/>
            <person name="Gaidamakova E.K."/>
            <person name="Zhou C.E."/>
            <person name="Stewart B.J."/>
            <person name="Lyman M.G."/>
            <person name="Malfatti S.A."/>
            <person name="Rubinfeld B."/>
            <person name="Courtot M."/>
            <person name="Singh J."/>
            <person name="Dalgard C.L."/>
            <person name="Hamilton T."/>
            <person name="Frey K.G."/>
            <person name="Gunde-Cimerman N."/>
            <person name="Dugan L."/>
            <person name="Daly M.J."/>
        </authorList>
    </citation>
    <scope>NUCLEOTIDE SEQUENCE [LARGE SCALE GENOMIC DNA]</scope>
    <source>
        <strain evidence="3 4">MD1149</strain>
    </source>
</reference>
<accession>A0A2S5B8U6</accession>
<feature type="compositionally biased region" description="Low complexity" evidence="1">
    <location>
        <begin position="296"/>
        <end position="307"/>
    </location>
</feature>
<evidence type="ECO:0008006" key="5">
    <source>
        <dbReference type="Google" id="ProtNLM"/>
    </source>
</evidence>
<dbReference type="InterPro" id="IPR013862">
    <property type="entry name" value="Kei1"/>
</dbReference>
<feature type="compositionally biased region" description="Polar residues" evidence="1">
    <location>
        <begin position="195"/>
        <end position="213"/>
    </location>
</feature>
<feature type="compositionally biased region" description="Polar residues" evidence="1">
    <location>
        <begin position="220"/>
        <end position="233"/>
    </location>
</feature>
<feature type="region of interest" description="Disordered" evidence="1">
    <location>
        <begin position="195"/>
        <end position="351"/>
    </location>
</feature>
<keyword evidence="4" id="KW-1185">Reference proteome</keyword>
<feature type="region of interest" description="Disordered" evidence="1">
    <location>
        <begin position="363"/>
        <end position="401"/>
    </location>
</feature>
<dbReference type="STRING" id="741276.A0A2S5B8U6"/>
<gene>
    <name evidence="3" type="ORF">BMF94_3529</name>
</gene>
<evidence type="ECO:0000313" key="3">
    <source>
        <dbReference type="EMBL" id="POY73196.1"/>
    </source>
</evidence>
<dbReference type="GO" id="GO:0070916">
    <property type="term" value="C:inositol phosphoceramide synthase complex"/>
    <property type="evidence" value="ECO:0007669"/>
    <property type="project" value="TreeGrafter"/>
</dbReference>